<dbReference type="PROSITE" id="PS51257">
    <property type="entry name" value="PROKAR_LIPOPROTEIN"/>
    <property type="match status" value="1"/>
</dbReference>
<evidence type="ECO:0000256" key="3">
    <source>
        <dbReference type="ARBA" id="ARBA00023237"/>
    </source>
</evidence>
<proteinExistence type="predicted"/>
<dbReference type="PANTHER" id="PTHR37482:SF1">
    <property type="entry name" value="OUTER MEMBRANE PROTEIN ASSEMBLY FACTOR BAME"/>
    <property type="match status" value="1"/>
</dbReference>
<keyword evidence="3" id="KW-0998">Cell outer membrane</keyword>
<comment type="caution">
    <text evidence="5">The sequence shown here is derived from an EMBL/GenBank/DDBJ whole genome shotgun (WGS) entry which is preliminary data.</text>
</comment>
<dbReference type="Pfam" id="PF04355">
    <property type="entry name" value="BamE"/>
    <property type="match status" value="1"/>
</dbReference>
<reference evidence="5 6" key="1">
    <citation type="submission" date="2024-06" db="EMBL/GenBank/DDBJ databases">
        <title>Sorghum-associated microbial communities from plants grown in Nebraska, USA.</title>
        <authorList>
            <person name="Schachtman D."/>
        </authorList>
    </citation>
    <scope>NUCLEOTIDE SEQUENCE [LARGE SCALE GENOMIC DNA]</scope>
    <source>
        <strain evidence="5 6">3207</strain>
    </source>
</reference>
<evidence type="ECO:0000256" key="2">
    <source>
        <dbReference type="ARBA" id="ARBA00023136"/>
    </source>
</evidence>
<dbReference type="EMBL" id="JBEPSM010000001">
    <property type="protein sequence ID" value="MET4632979.1"/>
    <property type="molecule type" value="Genomic_DNA"/>
</dbReference>
<dbReference type="PANTHER" id="PTHR37482">
    <property type="entry name" value="OUTER MEMBRANE PROTEIN ASSEMBLY FACTOR BAME"/>
    <property type="match status" value="1"/>
</dbReference>
<keyword evidence="6" id="KW-1185">Reference proteome</keyword>
<name>A0ABV2QVC6_9HYPH</name>
<protein>
    <submittedName>
        <fullName evidence="5">Outer membrane protein assembly factor BamE (Lipoprotein component of BamABCDE complex)</fullName>
    </submittedName>
</protein>
<organism evidence="5 6">
    <name type="scientific">Kaistia defluvii</name>
    <dbReference type="NCBI Taxonomy" id="410841"/>
    <lineage>
        <taxon>Bacteria</taxon>
        <taxon>Pseudomonadati</taxon>
        <taxon>Pseudomonadota</taxon>
        <taxon>Alphaproteobacteria</taxon>
        <taxon>Hyphomicrobiales</taxon>
        <taxon>Kaistiaceae</taxon>
        <taxon>Kaistia</taxon>
    </lineage>
</organism>
<dbReference type="InterPro" id="IPR037873">
    <property type="entry name" value="BamE-like"/>
</dbReference>
<dbReference type="Gene3D" id="3.30.1450.10">
    <property type="match status" value="1"/>
</dbReference>
<evidence type="ECO:0000259" key="4">
    <source>
        <dbReference type="Pfam" id="PF04355"/>
    </source>
</evidence>
<dbReference type="InterPro" id="IPR007450">
    <property type="entry name" value="BamE_dom"/>
</dbReference>
<feature type="domain" description="Outer membrane protein assembly factor BamE" evidence="4">
    <location>
        <begin position="55"/>
        <end position="128"/>
    </location>
</feature>
<accession>A0ABV2QVC6</accession>
<dbReference type="InterPro" id="IPR026592">
    <property type="entry name" value="BamE"/>
</dbReference>
<evidence type="ECO:0000313" key="6">
    <source>
        <dbReference type="Proteomes" id="UP001549321"/>
    </source>
</evidence>
<sequence length="175" mass="18778">MEFSMRDRRLAVSPIVRRASVGMLAAVAIVSLGACTKIASGAGGLGGLNETYQSGYVPPRNAVEQVPVGASREQVQIVLGSPSTSAEYDGEVYYYISQTRKRPVAFMNRKVVDQKILAVYFNKKNEVEKVANYGIQDGKIFDYVSQTTPTGGKDQGFLEQVLTGTVGMGANPFGG</sequence>
<keyword evidence="2" id="KW-0472">Membrane</keyword>
<gene>
    <name evidence="5" type="ORF">ABIE08_000892</name>
</gene>
<dbReference type="Proteomes" id="UP001549321">
    <property type="component" value="Unassembled WGS sequence"/>
</dbReference>
<evidence type="ECO:0000256" key="1">
    <source>
        <dbReference type="ARBA" id="ARBA00022729"/>
    </source>
</evidence>
<evidence type="ECO:0000313" key="5">
    <source>
        <dbReference type="EMBL" id="MET4632979.1"/>
    </source>
</evidence>
<keyword evidence="1" id="KW-0732">Signal</keyword>